<reference evidence="2" key="2">
    <citation type="submission" date="2022-01" db="EMBL/GenBank/DDBJ databases">
        <title>Novel bile acid biosynthetic pathways are enriched in the microbiome of centenarians.</title>
        <authorList>
            <person name="Sato Y."/>
            <person name="Atarashi K."/>
            <person name="Plichta R.D."/>
            <person name="Arai Y."/>
            <person name="Sasajima S."/>
            <person name="Kearney M.S."/>
            <person name="Suda W."/>
            <person name="Takeshita K."/>
            <person name="Sasaki T."/>
            <person name="Okamoto S."/>
            <person name="Skelly N.A."/>
            <person name="Okamura Y."/>
            <person name="Vlamakis H."/>
            <person name="Li Y."/>
            <person name="Tanoue T."/>
            <person name="Takei H."/>
            <person name="Nittono H."/>
            <person name="Narushima S."/>
            <person name="Irie J."/>
            <person name="Itoh H."/>
            <person name="Moriya K."/>
            <person name="Sugiura Y."/>
            <person name="Suematsu M."/>
            <person name="Moritoki N."/>
            <person name="Shibata S."/>
            <person name="Littman R.D."/>
            <person name="Fischbach A.M."/>
            <person name="Uwamino Y."/>
            <person name="Inoue T."/>
            <person name="Honda A."/>
            <person name="Hattori M."/>
            <person name="Murai T."/>
            <person name="Xavier J.R."/>
            <person name="Hirose N."/>
            <person name="Honda K."/>
        </authorList>
    </citation>
    <scope>NUCLEOTIDE SEQUENCE</scope>
    <source>
        <strain evidence="2">CE91-St12</strain>
    </source>
</reference>
<gene>
    <name evidence="1" type="ORF">Bun01g_13290</name>
    <name evidence="2" type="ORF">CE91St12_13400</name>
</gene>
<reference evidence="1 3" key="1">
    <citation type="submission" date="2019-06" db="EMBL/GenBank/DDBJ databases">
        <title>Complete genome sequence of Bacteroides uniformis NBRC 113350.</title>
        <authorList>
            <person name="Miura T."/>
            <person name="Furukawa M."/>
            <person name="Shimamura M."/>
            <person name="Ohyama Y."/>
            <person name="Yamazoe A."/>
            <person name="Kawasaki H."/>
        </authorList>
    </citation>
    <scope>NUCLEOTIDE SEQUENCE [LARGE SCALE GENOMIC DNA]</scope>
    <source>
        <strain evidence="1 3">NBRC 113350</strain>
    </source>
</reference>
<sequence length="53" mass="5869">MVENSTVGVAYSYYTVYNIDDIALCASRTEFDTEAGYGNCIRCYGYGHIRGAD</sequence>
<evidence type="ECO:0000313" key="1">
    <source>
        <dbReference type="EMBL" id="BBK86959.1"/>
    </source>
</evidence>
<accession>A0A4Y1VH69</accession>
<evidence type="ECO:0000313" key="3">
    <source>
        <dbReference type="Proteomes" id="UP000320533"/>
    </source>
</evidence>
<evidence type="ECO:0000313" key="2">
    <source>
        <dbReference type="EMBL" id="GKH13130.1"/>
    </source>
</evidence>
<protein>
    <submittedName>
        <fullName evidence="1">Uncharacterized protein</fullName>
    </submittedName>
</protein>
<dbReference type="Proteomes" id="UP001055048">
    <property type="component" value="Unassembled WGS sequence"/>
</dbReference>
<dbReference type="EMBL" id="AP019724">
    <property type="protein sequence ID" value="BBK86959.1"/>
    <property type="molecule type" value="Genomic_DNA"/>
</dbReference>
<organism evidence="1 3">
    <name type="scientific">Bacteroides uniformis</name>
    <dbReference type="NCBI Taxonomy" id="820"/>
    <lineage>
        <taxon>Bacteria</taxon>
        <taxon>Pseudomonadati</taxon>
        <taxon>Bacteroidota</taxon>
        <taxon>Bacteroidia</taxon>
        <taxon>Bacteroidales</taxon>
        <taxon>Bacteroidaceae</taxon>
        <taxon>Bacteroides</taxon>
    </lineage>
</organism>
<dbReference type="Proteomes" id="UP000320533">
    <property type="component" value="Chromosome"/>
</dbReference>
<name>A0A4Y1VH69_BACUN</name>
<dbReference type="EMBL" id="BQNL01000001">
    <property type="protein sequence ID" value="GKH13130.1"/>
    <property type="molecule type" value="Genomic_DNA"/>
</dbReference>
<proteinExistence type="predicted"/>
<dbReference type="AlphaFoldDB" id="A0A4Y1VH69"/>
<dbReference type="KEGG" id="bun:Bun01g_13290"/>